<proteinExistence type="predicted"/>
<comment type="caution">
    <text evidence="1">The sequence shown here is derived from an EMBL/GenBank/DDBJ whole genome shotgun (WGS) entry which is preliminary data.</text>
</comment>
<name>A0ABR9IHM8_9PSEU</name>
<protein>
    <submittedName>
        <fullName evidence="1">Uncharacterized protein</fullName>
    </submittedName>
</protein>
<accession>A0ABR9IHM8</accession>
<evidence type="ECO:0000313" key="1">
    <source>
        <dbReference type="EMBL" id="MBE1502689.1"/>
    </source>
</evidence>
<gene>
    <name evidence="1" type="ORF">H4696_009789</name>
</gene>
<sequence>MNCIICDEDDQENCAKRNPDKWREILTND</sequence>
<evidence type="ECO:0000313" key="2">
    <source>
        <dbReference type="Proteomes" id="UP000631670"/>
    </source>
</evidence>
<keyword evidence="2" id="KW-1185">Reference proteome</keyword>
<dbReference type="EMBL" id="JADBEG010000001">
    <property type="protein sequence ID" value="MBE1502689.1"/>
    <property type="molecule type" value="Genomic_DNA"/>
</dbReference>
<reference evidence="1 2" key="1">
    <citation type="submission" date="2020-10" db="EMBL/GenBank/DDBJ databases">
        <title>Sequencing the genomes of 1000 actinobacteria strains.</title>
        <authorList>
            <person name="Klenk H.-P."/>
        </authorList>
    </citation>
    <scope>NUCLEOTIDE SEQUENCE [LARGE SCALE GENOMIC DNA]</scope>
    <source>
        <strain evidence="1 2">DSM 44653</strain>
    </source>
</reference>
<organism evidence="1 2">
    <name type="scientific">Amycolatopsis lexingtonensis</name>
    <dbReference type="NCBI Taxonomy" id="218822"/>
    <lineage>
        <taxon>Bacteria</taxon>
        <taxon>Bacillati</taxon>
        <taxon>Actinomycetota</taxon>
        <taxon>Actinomycetes</taxon>
        <taxon>Pseudonocardiales</taxon>
        <taxon>Pseudonocardiaceae</taxon>
        <taxon>Amycolatopsis</taxon>
    </lineage>
</organism>
<dbReference type="Proteomes" id="UP000631670">
    <property type="component" value="Unassembled WGS sequence"/>
</dbReference>